<reference evidence="3" key="1">
    <citation type="submission" date="2020-11" db="EMBL/GenBank/DDBJ databases">
        <authorList>
            <person name="Tran Van P."/>
        </authorList>
    </citation>
    <scope>NUCLEOTIDE SEQUENCE</scope>
</reference>
<dbReference type="AlphaFoldDB" id="A0A7R9HXX1"/>
<feature type="domain" description="A-kinase anchor protein 7-like phosphoesterase" evidence="2">
    <location>
        <begin position="293"/>
        <end position="406"/>
    </location>
</feature>
<gene>
    <name evidence="3" type="ORF">TBIB3V08_LOCUS2196</name>
</gene>
<dbReference type="Gene3D" id="3.90.1140.10">
    <property type="entry name" value="Cyclic phosphodiesterase"/>
    <property type="match status" value="1"/>
</dbReference>
<feature type="region of interest" description="Disordered" evidence="1">
    <location>
        <begin position="1"/>
        <end position="53"/>
    </location>
</feature>
<dbReference type="EMBL" id="OD564743">
    <property type="protein sequence ID" value="CAD7439647.1"/>
    <property type="molecule type" value="Genomic_DNA"/>
</dbReference>
<evidence type="ECO:0000259" key="2">
    <source>
        <dbReference type="Pfam" id="PF10469"/>
    </source>
</evidence>
<evidence type="ECO:0000313" key="3">
    <source>
        <dbReference type="EMBL" id="CAD7439647.1"/>
    </source>
</evidence>
<name>A0A7R9HXX1_9NEOP</name>
<dbReference type="GO" id="GO:0006355">
    <property type="term" value="P:regulation of DNA-templated transcription"/>
    <property type="evidence" value="ECO:0007669"/>
    <property type="project" value="TreeGrafter"/>
</dbReference>
<feature type="compositionally biased region" description="Polar residues" evidence="1">
    <location>
        <begin position="1"/>
        <end position="17"/>
    </location>
</feature>
<dbReference type="InterPro" id="IPR009210">
    <property type="entry name" value="ASCC1"/>
</dbReference>
<dbReference type="InterPro" id="IPR019510">
    <property type="entry name" value="AKAP7-like_phosphoesterase"/>
</dbReference>
<organism evidence="3">
    <name type="scientific">Timema bartmani</name>
    <dbReference type="NCBI Taxonomy" id="61472"/>
    <lineage>
        <taxon>Eukaryota</taxon>
        <taxon>Metazoa</taxon>
        <taxon>Ecdysozoa</taxon>
        <taxon>Arthropoda</taxon>
        <taxon>Hexapoda</taxon>
        <taxon>Insecta</taxon>
        <taxon>Pterygota</taxon>
        <taxon>Neoptera</taxon>
        <taxon>Polyneoptera</taxon>
        <taxon>Phasmatodea</taxon>
        <taxon>Timematodea</taxon>
        <taxon>Timematoidea</taxon>
        <taxon>Timematidae</taxon>
        <taxon>Timema</taxon>
    </lineage>
</organism>
<proteinExistence type="predicted"/>
<dbReference type="PANTHER" id="PTHR13360">
    <property type="entry name" value="ACTIVATING SIGNAL COINTEGRATOR 1 COMPLEX SUBUNIT 1"/>
    <property type="match status" value="1"/>
</dbReference>
<evidence type="ECO:0000256" key="1">
    <source>
        <dbReference type="SAM" id="MobiDB-lite"/>
    </source>
</evidence>
<accession>A0A7R9HXX1</accession>
<dbReference type="GO" id="GO:0005634">
    <property type="term" value="C:nucleus"/>
    <property type="evidence" value="ECO:0007669"/>
    <property type="project" value="TreeGrafter"/>
</dbReference>
<dbReference type="PANTHER" id="PTHR13360:SF1">
    <property type="entry name" value="ACTIVATING SIGNAL COINTEGRATOR 1 COMPLEX SUBUNIT 1"/>
    <property type="match status" value="1"/>
</dbReference>
<dbReference type="Pfam" id="PF10469">
    <property type="entry name" value="AKAP7_NLS"/>
    <property type="match status" value="1"/>
</dbReference>
<sequence>MDPRATTSSIENENENLVNDEAANEHPNNTKADSIDLSPHTAAPFTSNKSHYSSRRKIKQLPVILGIDGVSRVTCHHPWSPGCIGTLRDYSDVSTLDHVIANATINCFGAVFVAGKMETKRFNGRMLDKRQISHDRDVSDSSSRSCHVGMRWGPFSRRHNVPPTIIQTQLAILRNSLMILKWKLQKLEDLEHLFMFLARANQSIASSLRCNIRVLYKFEACFGLLSILAFVVNRLDLQAALLRQTLAPQFWLSEVTTDKHMFLQIIWFGGRIHSYFSKLSEVSCELSVSTTKDKIENNILETCSDRNVEESIFQNPDKLHLTIGTLILSSTVERNKAAEILQESKELIIDPLLQGAALKVQMVGLEYMNDDPAEVDVLYGKVNVQDHSSLLQQLADNLVDFFTSQGKSFW</sequence>
<protein>
    <recommendedName>
        <fullName evidence="2">A-kinase anchor protein 7-like phosphoesterase domain-containing protein</fullName>
    </recommendedName>
</protein>
<dbReference type="GO" id="GO:0006307">
    <property type="term" value="P:DNA alkylation repair"/>
    <property type="evidence" value="ECO:0007669"/>
    <property type="project" value="InterPro"/>
</dbReference>